<dbReference type="STRING" id="1081109.A0A166U2P9"/>
<dbReference type="Pfam" id="PF11327">
    <property type="entry name" value="Egh16-like"/>
    <property type="match status" value="1"/>
</dbReference>
<sequence>MSFKVVAATCAILAAQLVAGHGAIIKAVGDAGGEGMALGVNPDTPRDGTRRNPFQADSTRFKGATAGSTGETIGAGANSVEAGTQKIMGMTGGSLPQVTPGGQIMMTLHQVNSDGAGPYTCMINGDGTAESWQNIQVTQNVEGNQRGRNNAGSTADHPLTAAIPANQKCTGTVAGQENVCMVRCQNPARAGPFGGVVPVQMAGAGNGTAPAAPPAAAPAAAAAASPAAAAAASPAAAKGAKGAKGAKAKKANNKRDLSRGAFIKRIDEKSGEIEFGA</sequence>
<feature type="region of interest" description="Disordered" evidence="3">
    <location>
        <begin position="39"/>
        <end position="76"/>
    </location>
</feature>
<feature type="chain" id="PRO_5007880345" evidence="4">
    <location>
        <begin position="23"/>
        <end position="277"/>
    </location>
</feature>
<evidence type="ECO:0000313" key="5">
    <source>
        <dbReference type="EMBL" id="OAA31973.1"/>
    </source>
</evidence>
<comment type="caution">
    <text evidence="5">The sequence shown here is derived from an EMBL/GenBank/DDBJ whole genome shotgun (WGS) entry which is preliminary data.</text>
</comment>
<dbReference type="InterPro" id="IPR001859">
    <property type="entry name" value="Ribosomal_P1/P2_euk"/>
</dbReference>
<dbReference type="InterPro" id="IPR021476">
    <property type="entry name" value="Egh16-like"/>
</dbReference>
<dbReference type="GO" id="GO:1990904">
    <property type="term" value="C:ribonucleoprotein complex"/>
    <property type="evidence" value="ECO:0007669"/>
    <property type="project" value="UniProtKB-KW"/>
</dbReference>
<protein>
    <submittedName>
        <fullName evidence="5">CAS1 appressorium specific protein</fullName>
    </submittedName>
</protein>
<name>A0A166U2P9_9HYPO</name>
<organism evidence="5 6">
    <name type="scientific">Moelleriella libera RCEF 2490</name>
    <dbReference type="NCBI Taxonomy" id="1081109"/>
    <lineage>
        <taxon>Eukaryota</taxon>
        <taxon>Fungi</taxon>
        <taxon>Dikarya</taxon>
        <taxon>Ascomycota</taxon>
        <taxon>Pezizomycotina</taxon>
        <taxon>Sordariomycetes</taxon>
        <taxon>Hypocreomycetidae</taxon>
        <taxon>Hypocreales</taxon>
        <taxon>Clavicipitaceae</taxon>
        <taxon>Moelleriella</taxon>
    </lineage>
</organism>
<keyword evidence="1" id="KW-0689">Ribosomal protein</keyword>
<proteinExistence type="predicted"/>
<dbReference type="OrthoDB" id="5418436at2759"/>
<dbReference type="AlphaFoldDB" id="A0A166U2P9"/>
<dbReference type="PANTHER" id="PTHR34618:SF4">
    <property type="entry name" value="CAS1"/>
    <property type="match status" value="1"/>
</dbReference>
<accession>A0A166U2P9</accession>
<evidence type="ECO:0000313" key="6">
    <source>
        <dbReference type="Proteomes" id="UP000078544"/>
    </source>
</evidence>
<dbReference type="GO" id="GO:0003735">
    <property type="term" value="F:structural constituent of ribosome"/>
    <property type="evidence" value="ECO:0007669"/>
    <property type="project" value="InterPro"/>
</dbReference>
<dbReference type="GO" id="GO:0005840">
    <property type="term" value="C:ribosome"/>
    <property type="evidence" value="ECO:0007669"/>
    <property type="project" value="UniProtKB-KW"/>
</dbReference>
<reference evidence="5 6" key="1">
    <citation type="journal article" date="2016" name="Genome Biol. Evol.">
        <title>Divergent and convergent evolution of fungal pathogenicity.</title>
        <authorList>
            <person name="Shang Y."/>
            <person name="Xiao G."/>
            <person name="Zheng P."/>
            <person name="Cen K."/>
            <person name="Zhan S."/>
            <person name="Wang C."/>
        </authorList>
    </citation>
    <scope>NUCLEOTIDE SEQUENCE [LARGE SCALE GENOMIC DNA]</scope>
    <source>
        <strain evidence="5 6">RCEF 2490</strain>
    </source>
</reference>
<dbReference type="PRINTS" id="PR00456">
    <property type="entry name" value="RIBOSOMALP2"/>
</dbReference>
<dbReference type="PANTHER" id="PTHR34618">
    <property type="entry name" value="SURFACE PROTEIN MAS1, PUTATIVE-RELATED"/>
    <property type="match status" value="1"/>
</dbReference>
<dbReference type="GO" id="GO:0006412">
    <property type="term" value="P:translation"/>
    <property type="evidence" value="ECO:0007669"/>
    <property type="project" value="InterPro"/>
</dbReference>
<evidence type="ECO:0000256" key="4">
    <source>
        <dbReference type="SAM" id="SignalP"/>
    </source>
</evidence>
<feature type="signal peptide" evidence="4">
    <location>
        <begin position="1"/>
        <end position="22"/>
    </location>
</feature>
<dbReference type="EMBL" id="AZGY01000002">
    <property type="protein sequence ID" value="OAA31973.1"/>
    <property type="molecule type" value="Genomic_DNA"/>
</dbReference>
<evidence type="ECO:0000256" key="2">
    <source>
        <dbReference type="ARBA" id="ARBA00023274"/>
    </source>
</evidence>
<evidence type="ECO:0000256" key="1">
    <source>
        <dbReference type="ARBA" id="ARBA00022980"/>
    </source>
</evidence>
<feature type="region of interest" description="Disordered" evidence="3">
    <location>
        <begin position="236"/>
        <end position="259"/>
    </location>
</feature>
<keyword evidence="4" id="KW-0732">Signal</keyword>
<keyword evidence="2" id="KW-0687">Ribonucleoprotein</keyword>
<dbReference type="Proteomes" id="UP000078544">
    <property type="component" value="Unassembled WGS sequence"/>
</dbReference>
<gene>
    <name evidence="5" type="ORF">AAL_01305</name>
</gene>
<evidence type="ECO:0000256" key="3">
    <source>
        <dbReference type="SAM" id="MobiDB-lite"/>
    </source>
</evidence>
<keyword evidence="6" id="KW-1185">Reference proteome</keyword>